<dbReference type="Pfam" id="PF11093">
    <property type="entry name" value="Mitochondr_Som1"/>
    <property type="match status" value="1"/>
</dbReference>
<proteinExistence type="predicted"/>
<sequence length="119" mass="13343">MAPPCETFPVQKLPSEVQLGTNGKLRKTVDGRRIDLQKDCELLELMQYECLVLHPEIPNSPVQCWPVQRLFRRCQDKNGKFTVETTAWEGVTAPDTMLLGQDSGRKIPIAGAKTKTMSS</sequence>
<gene>
    <name evidence="1" type="ORF">QBC34DRAFT_398105</name>
</gene>
<reference evidence="1" key="2">
    <citation type="submission" date="2023-05" db="EMBL/GenBank/DDBJ databases">
        <authorList>
            <consortium name="Lawrence Berkeley National Laboratory"/>
            <person name="Steindorff A."/>
            <person name="Hensen N."/>
            <person name="Bonometti L."/>
            <person name="Westerberg I."/>
            <person name="Brannstrom I.O."/>
            <person name="Guillou S."/>
            <person name="Cros-Aarteil S."/>
            <person name="Calhoun S."/>
            <person name="Haridas S."/>
            <person name="Kuo A."/>
            <person name="Mondo S."/>
            <person name="Pangilinan J."/>
            <person name="Riley R."/>
            <person name="Labutti K."/>
            <person name="Andreopoulos B."/>
            <person name="Lipzen A."/>
            <person name="Chen C."/>
            <person name="Yanf M."/>
            <person name="Daum C."/>
            <person name="Ng V."/>
            <person name="Clum A."/>
            <person name="Ohm R."/>
            <person name="Martin F."/>
            <person name="Silar P."/>
            <person name="Natvig D."/>
            <person name="Lalanne C."/>
            <person name="Gautier V."/>
            <person name="Ament-Velasquez S.L."/>
            <person name="Kruys A."/>
            <person name="Hutchinson M.I."/>
            <person name="Powell A.J."/>
            <person name="Barry K."/>
            <person name="Miller A.N."/>
            <person name="Grigoriev I.V."/>
            <person name="Debuchy R."/>
            <person name="Gladieux P."/>
            <person name="Thoren M.H."/>
            <person name="Johannesson H."/>
        </authorList>
    </citation>
    <scope>NUCLEOTIDE SEQUENCE</scope>
    <source>
        <strain evidence="1">PSN243</strain>
    </source>
</reference>
<comment type="caution">
    <text evidence="1">The sequence shown here is derived from an EMBL/GenBank/DDBJ whole genome shotgun (WGS) entry which is preliminary data.</text>
</comment>
<keyword evidence="2" id="KW-1185">Reference proteome</keyword>
<dbReference type="EMBL" id="MU865923">
    <property type="protein sequence ID" value="KAK4452698.1"/>
    <property type="molecule type" value="Genomic_DNA"/>
</dbReference>
<dbReference type="GO" id="GO:0042720">
    <property type="term" value="C:mitochondrial inner membrane peptidase complex"/>
    <property type="evidence" value="ECO:0007669"/>
    <property type="project" value="InterPro"/>
</dbReference>
<dbReference type="AlphaFoldDB" id="A0AAV9GZS9"/>
<organism evidence="1 2">
    <name type="scientific">Podospora aff. communis PSN243</name>
    <dbReference type="NCBI Taxonomy" id="3040156"/>
    <lineage>
        <taxon>Eukaryota</taxon>
        <taxon>Fungi</taxon>
        <taxon>Dikarya</taxon>
        <taxon>Ascomycota</taxon>
        <taxon>Pezizomycotina</taxon>
        <taxon>Sordariomycetes</taxon>
        <taxon>Sordariomycetidae</taxon>
        <taxon>Sordariales</taxon>
        <taxon>Podosporaceae</taxon>
        <taxon>Podospora</taxon>
    </lineage>
</organism>
<evidence type="ECO:0000313" key="1">
    <source>
        <dbReference type="EMBL" id="KAK4452698.1"/>
    </source>
</evidence>
<evidence type="ECO:0008006" key="3">
    <source>
        <dbReference type="Google" id="ProtNLM"/>
    </source>
</evidence>
<reference evidence="1" key="1">
    <citation type="journal article" date="2023" name="Mol. Phylogenet. Evol.">
        <title>Genome-scale phylogeny and comparative genomics of the fungal order Sordariales.</title>
        <authorList>
            <person name="Hensen N."/>
            <person name="Bonometti L."/>
            <person name="Westerberg I."/>
            <person name="Brannstrom I.O."/>
            <person name="Guillou S."/>
            <person name="Cros-Aarteil S."/>
            <person name="Calhoun S."/>
            <person name="Haridas S."/>
            <person name="Kuo A."/>
            <person name="Mondo S."/>
            <person name="Pangilinan J."/>
            <person name="Riley R."/>
            <person name="LaButti K."/>
            <person name="Andreopoulos B."/>
            <person name="Lipzen A."/>
            <person name="Chen C."/>
            <person name="Yan M."/>
            <person name="Daum C."/>
            <person name="Ng V."/>
            <person name="Clum A."/>
            <person name="Steindorff A."/>
            <person name="Ohm R.A."/>
            <person name="Martin F."/>
            <person name="Silar P."/>
            <person name="Natvig D.O."/>
            <person name="Lalanne C."/>
            <person name="Gautier V."/>
            <person name="Ament-Velasquez S.L."/>
            <person name="Kruys A."/>
            <person name="Hutchinson M.I."/>
            <person name="Powell A.J."/>
            <person name="Barry K."/>
            <person name="Miller A.N."/>
            <person name="Grigoriev I.V."/>
            <person name="Debuchy R."/>
            <person name="Gladieux P."/>
            <person name="Hiltunen Thoren M."/>
            <person name="Johannesson H."/>
        </authorList>
    </citation>
    <scope>NUCLEOTIDE SEQUENCE</scope>
    <source>
        <strain evidence="1">PSN243</strain>
    </source>
</reference>
<dbReference type="InterPro" id="IPR024645">
    <property type="entry name" value="Mitochondr_Som1"/>
</dbReference>
<dbReference type="Proteomes" id="UP001321760">
    <property type="component" value="Unassembled WGS sequence"/>
</dbReference>
<evidence type="ECO:0000313" key="2">
    <source>
        <dbReference type="Proteomes" id="UP001321760"/>
    </source>
</evidence>
<name>A0AAV9GZS9_9PEZI</name>
<accession>A0AAV9GZS9</accession>
<protein>
    <recommendedName>
        <fullName evidence="3">CHCH domain-containing protein</fullName>
    </recommendedName>
</protein>